<sequence length="559" mass="59967">MPQEQSPANTIDGDASASRENKPLTTFDASAATNTVSEQQRMPSGRRRPNMMSLTNNMLLLPRFESRNRGSGSGRRTVTAPNNNGGSTSSSRNMFPYYNSSDQNESAACPTTTPPPSILMAPVGTALSMRSGNSDSLNTRRKPDAPIFGSTSRRHQTFSFENPSPPESPPPEVIVIPNKGGLPIASSSPLPLHIEEETTSSSVLAGAAALRYQVRSTSSSYPSEAGGGGGGVCSPSLTASPPMTFGRRILSSLGAYGFEEAHMSFLGSEETLPVALHPAADGSSSSGAAVEQLGESEAAVWGGSGGDQTSTIRNPGPKSAVAADTRQDENLPPPFNSSVDAPLFFYPYADGITNAAEINLSTQCLPRYSTNPDNRPWADSSSDSESNYDESDDRDHRNRHHRHHHRGKNTLKHRISAQLLLLVRRPAVKVVKKWIVRQFRASRKGSRALVRKVVVRDSGSSSRDGNKKKKRVHRMTMRVPLRAKGEQYTGRVKKRGVTKSVRALGGRAAVSLSSLMYGLSLALGEKHKGKENDREREDKRGEDGPAAATATTMGMGIGS</sequence>
<feature type="compositionally biased region" description="Basic residues" evidence="1">
    <location>
        <begin position="397"/>
        <end position="411"/>
    </location>
</feature>
<dbReference type="AlphaFoldDB" id="A0AAE0U4V7"/>
<feature type="compositionally biased region" description="Basic and acidic residues" evidence="1">
    <location>
        <begin position="526"/>
        <end position="543"/>
    </location>
</feature>
<evidence type="ECO:0000313" key="3">
    <source>
        <dbReference type="Proteomes" id="UP001285441"/>
    </source>
</evidence>
<evidence type="ECO:0000313" key="2">
    <source>
        <dbReference type="EMBL" id="KAK3390549.1"/>
    </source>
</evidence>
<keyword evidence="3" id="KW-1185">Reference proteome</keyword>
<feature type="region of interest" description="Disordered" evidence="1">
    <location>
        <begin position="1"/>
        <end position="112"/>
    </location>
</feature>
<organism evidence="2 3">
    <name type="scientific">Podospora didyma</name>
    <dbReference type="NCBI Taxonomy" id="330526"/>
    <lineage>
        <taxon>Eukaryota</taxon>
        <taxon>Fungi</taxon>
        <taxon>Dikarya</taxon>
        <taxon>Ascomycota</taxon>
        <taxon>Pezizomycotina</taxon>
        <taxon>Sordariomycetes</taxon>
        <taxon>Sordariomycetidae</taxon>
        <taxon>Sordariales</taxon>
        <taxon>Podosporaceae</taxon>
        <taxon>Podospora</taxon>
    </lineage>
</organism>
<dbReference type="Proteomes" id="UP001285441">
    <property type="component" value="Unassembled WGS sequence"/>
</dbReference>
<reference evidence="2" key="2">
    <citation type="submission" date="2023-06" db="EMBL/GenBank/DDBJ databases">
        <authorList>
            <consortium name="Lawrence Berkeley National Laboratory"/>
            <person name="Haridas S."/>
            <person name="Hensen N."/>
            <person name="Bonometti L."/>
            <person name="Westerberg I."/>
            <person name="Brannstrom I.O."/>
            <person name="Guillou S."/>
            <person name="Cros-Aarteil S."/>
            <person name="Calhoun S."/>
            <person name="Kuo A."/>
            <person name="Mondo S."/>
            <person name="Pangilinan J."/>
            <person name="Riley R."/>
            <person name="LaButti K."/>
            <person name="Andreopoulos B."/>
            <person name="Lipzen A."/>
            <person name="Chen C."/>
            <person name="Yanf M."/>
            <person name="Daum C."/>
            <person name="Ng V."/>
            <person name="Clum A."/>
            <person name="Steindorff A."/>
            <person name="Ohm R."/>
            <person name="Martin F."/>
            <person name="Silar P."/>
            <person name="Natvig D."/>
            <person name="Lalanne C."/>
            <person name="Gautier V."/>
            <person name="Ament-velasquez S.L."/>
            <person name="Kruys A."/>
            <person name="Hutchinson M.I."/>
            <person name="Powell A.J."/>
            <person name="Barry K."/>
            <person name="Miller A.N."/>
            <person name="Grigoriev I.V."/>
            <person name="Debuchy R."/>
            <person name="Gladieux P."/>
            <person name="Thoren M.H."/>
            <person name="Johannesson H."/>
        </authorList>
    </citation>
    <scope>NUCLEOTIDE SEQUENCE</scope>
    <source>
        <strain evidence="2">CBS 232.78</strain>
    </source>
</reference>
<dbReference type="EMBL" id="JAULSW010000002">
    <property type="protein sequence ID" value="KAK3390549.1"/>
    <property type="molecule type" value="Genomic_DNA"/>
</dbReference>
<reference evidence="2" key="1">
    <citation type="journal article" date="2023" name="Mol. Phylogenet. Evol.">
        <title>Genome-scale phylogeny and comparative genomics of the fungal order Sordariales.</title>
        <authorList>
            <person name="Hensen N."/>
            <person name="Bonometti L."/>
            <person name="Westerberg I."/>
            <person name="Brannstrom I.O."/>
            <person name="Guillou S."/>
            <person name="Cros-Aarteil S."/>
            <person name="Calhoun S."/>
            <person name="Haridas S."/>
            <person name="Kuo A."/>
            <person name="Mondo S."/>
            <person name="Pangilinan J."/>
            <person name="Riley R."/>
            <person name="LaButti K."/>
            <person name="Andreopoulos B."/>
            <person name="Lipzen A."/>
            <person name="Chen C."/>
            <person name="Yan M."/>
            <person name="Daum C."/>
            <person name="Ng V."/>
            <person name="Clum A."/>
            <person name="Steindorff A."/>
            <person name="Ohm R.A."/>
            <person name="Martin F."/>
            <person name="Silar P."/>
            <person name="Natvig D.O."/>
            <person name="Lalanne C."/>
            <person name="Gautier V."/>
            <person name="Ament-Velasquez S.L."/>
            <person name="Kruys A."/>
            <person name="Hutchinson M.I."/>
            <person name="Powell A.J."/>
            <person name="Barry K."/>
            <person name="Miller A.N."/>
            <person name="Grigoriev I.V."/>
            <person name="Debuchy R."/>
            <person name="Gladieux P."/>
            <person name="Hiltunen Thoren M."/>
            <person name="Johannesson H."/>
        </authorList>
    </citation>
    <scope>NUCLEOTIDE SEQUENCE</scope>
    <source>
        <strain evidence="2">CBS 232.78</strain>
    </source>
</reference>
<proteinExistence type="predicted"/>
<protein>
    <submittedName>
        <fullName evidence="2">Uncharacterized protein</fullName>
    </submittedName>
</protein>
<feature type="region of interest" description="Disordered" evidence="1">
    <location>
        <begin position="371"/>
        <end position="411"/>
    </location>
</feature>
<feature type="compositionally biased region" description="Low complexity" evidence="1">
    <location>
        <begin position="50"/>
        <end position="61"/>
    </location>
</feature>
<feature type="compositionally biased region" description="Low complexity" evidence="1">
    <location>
        <begin position="82"/>
        <end position="93"/>
    </location>
</feature>
<evidence type="ECO:0000256" key="1">
    <source>
        <dbReference type="SAM" id="MobiDB-lite"/>
    </source>
</evidence>
<feature type="region of interest" description="Disordered" evidence="1">
    <location>
        <begin position="526"/>
        <end position="559"/>
    </location>
</feature>
<accession>A0AAE0U4V7</accession>
<feature type="compositionally biased region" description="Polar residues" evidence="1">
    <location>
        <begin position="23"/>
        <end position="42"/>
    </location>
</feature>
<feature type="region of interest" description="Disordered" evidence="1">
    <location>
        <begin position="131"/>
        <end position="170"/>
    </location>
</feature>
<gene>
    <name evidence="2" type="ORF">B0H63DRAFT_446658</name>
</gene>
<comment type="caution">
    <text evidence="2">The sequence shown here is derived from an EMBL/GenBank/DDBJ whole genome shotgun (WGS) entry which is preliminary data.</text>
</comment>
<name>A0AAE0U4V7_9PEZI</name>
<feature type="region of interest" description="Disordered" evidence="1">
    <location>
        <begin position="299"/>
        <end position="335"/>
    </location>
</feature>